<feature type="compositionally biased region" description="Basic and acidic residues" evidence="5">
    <location>
        <begin position="340"/>
        <end position="363"/>
    </location>
</feature>
<dbReference type="GO" id="GO:0008270">
    <property type="term" value="F:zinc ion binding"/>
    <property type="evidence" value="ECO:0007669"/>
    <property type="project" value="UniProtKB-KW"/>
</dbReference>
<feature type="compositionally biased region" description="Polar residues" evidence="5">
    <location>
        <begin position="772"/>
        <end position="781"/>
    </location>
</feature>
<dbReference type="GeneID" id="100169563"/>
<keyword evidence="2 4" id="KW-0863">Zinc-finger</keyword>
<feature type="compositionally biased region" description="Polar residues" evidence="5">
    <location>
        <begin position="52"/>
        <end position="66"/>
    </location>
</feature>
<feature type="compositionally biased region" description="Polar residues" evidence="5">
    <location>
        <begin position="947"/>
        <end position="965"/>
    </location>
</feature>
<feature type="region of interest" description="Disordered" evidence="5">
    <location>
        <begin position="1"/>
        <end position="66"/>
    </location>
</feature>
<feature type="region of interest" description="Disordered" evidence="5">
    <location>
        <begin position="260"/>
        <end position="545"/>
    </location>
</feature>
<feature type="compositionally biased region" description="Acidic residues" evidence="5">
    <location>
        <begin position="423"/>
        <end position="436"/>
    </location>
</feature>
<dbReference type="GO" id="GO:0043565">
    <property type="term" value="F:sequence-specific DNA binding"/>
    <property type="evidence" value="ECO:0007669"/>
    <property type="project" value="TreeGrafter"/>
</dbReference>
<keyword evidence="8" id="KW-1185">Reference proteome</keyword>
<dbReference type="PANTHER" id="PTHR14312:SF1">
    <property type="entry name" value="BASIC-LEUCINE ZIPPER TRANSCRIPTION FACTOR A"/>
    <property type="match status" value="1"/>
</dbReference>
<dbReference type="EnsemblMetazoa" id="XM_008190361.3">
    <property type="protein sequence ID" value="XP_008188583.1"/>
    <property type="gene ID" value="LOC100169563"/>
</dbReference>
<dbReference type="RefSeq" id="XP_008188583.1">
    <property type="nucleotide sequence ID" value="XM_008190361.2"/>
</dbReference>
<feature type="compositionally biased region" description="Polar residues" evidence="5">
    <location>
        <begin position="499"/>
        <end position="508"/>
    </location>
</feature>
<organism evidence="7 8">
    <name type="scientific">Acyrthosiphon pisum</name>
    <name type="common">Pea aphid</name>
    <dbReference type="NCBI Taxonomy" id="7029"/>
    <lineage>
        <taxon>Eukaryota</taxon>
        <taxon>Metazoa</taxon>
        <taxon>Ecdysozoa</taxon>
        <taxon>Arthropoda</taxon>
        <taxon>Hexapoda</taxon>
        <taxon>Insecta</taxon>
        <taxon>Pterygota</taxon>
        <taxon>Neoptera</taxon>
        <taxon>Paraneoptera</taxon>
        <taxon>Hemiptera</taxon>
        <taxon>Sternorrhyncha</taxon>
        <taxon>Aphidomorpha</taxon>
        <taxon>Aphidoidea</taxon>
        <taxon>Aphididae</taxon>
        <taxon>Macrosiphini</taxon>
        <taxon>Acyrthosiphon</taxon>
    </lineage>
</organism>
<dbReference type="Pfam" id="PF01753">
    <property type="entry name" value="zf-MYND"/>
    <property type="match status" value="1"/>
</dbReference>
<dbReference type="SUPFAM" id="SSF144232">
    <property type="entry name" value="HIT/MYND zinc finger-like"/>
    <property type="match status" value="1"/>
</dbReference>
<sequence length="1037" mass="114435">MPKLTNAERAKNFRKRQREKAKAAGQQKNPARTSTERSREHRAREREKRPSIISTTRPKQPQNTPVSLEVNCSVEKMSSSESAEPAGWLRLGDLAIGGDGGVCVTSLIKDKIREYMLNEEQQQTTATSTTAVAAAAAASTVQASNSGDVTCVRRIGNSLDLLLRESRNAGHAVAAATAKNKTSSSSPPQFATAATAAADVASAGCAVITAAVDHIASTAVITAPADSSRPTVDRPLPPLPPLFTKRYFTIEDEMQISRMPIPADGCENSEMSVDTSPSDAKTDDLETTTKVNGDSHKKLNGTTVDNTIDTDDEASQLVIKKEEENDEDDNEDEDEDDEKEKDKKEKDPENKTEPLSKTTDKIVRNGVSEEQNSVETINGETSPTNDDDPITNEDKDEEIKPMEIDETEDQTNEDVVIRKETLEVDEPEVAEDVETQETEKHINGNANQKDDDIITSNEVLKNSEEETNPVNGELKLEDDKHFKSEKVNRKVLEEEDMSSEISTDTLSPKQIDEPIARKRSAASHDELSVVSGASSDNDLPKIKKLRSDEDQPLLKDDTRERLIKNIVQSSGKNEVELNRNVEKIQNEIKVITEIAQTKRDELVTLIRLQKLKEEIIERLMIKLKEFDAIKTDNSKDWNLPEMFQINLSQPEHILSEKNILDIIDNRGDSQLEKSAINNYDQNMYASSSSNASITPVASSSNAQSNDWIVSDRVNRTNRVQRPILPKPSAANNHKEGRQGPILDVKLIIADHRSKNPETGVTTKRGRRKATANDFSVPTSSAPLRYPNPMGFGNPIHHASDGNFKTTITNTHGVPNNVMEHGSEHNRFKDVPAFPEVTLHPVSQPMQQQQQLQQQQQQQQQQLLQQQQIPQPQPTSLLHGILTKGAGTHHLPLSMSHPPTNYSPTLARLLTAPERCKQSRGKRQAPAATVVSSNAQSRNEITITPVQSTSMSSTFQQKPSCSSNIPPAQVDDEDASDRLVIDEGQDIMNANSPSSAPQCQGCMQKPAQFVCAGCGNQWYCSKDCQIDAWDDHSEVCSG</sequence>
<evidence type="ECO:0000313" key="8">
    <source>
        <dbReference type="Proteomes" id="UP000007819"/>
    </source>
</evidence>
<feature type="compositionally biased region" description="Acidic residues" evidence="5">
    <location>
        <begin position="385"/>
        <end position="396"/>
    </location>
</feature>
<feature type="compositionally biased region" description="Basic and acidic residues" evidence="5">
    <location>
        <begin position="1"/>
        <end position="11"/>
    </location>
</feature>
<dbReference type="InterPro" id="IPR002893">
    <property type="entry name" value="Znf_MYND"/>
</dbReference>
<feature type="compositionally biased region" description="Polar residues" evidence="5">
    <location>
        <begin position="269"/>
        <end position="279"/>
    </location>
</feature>
<proteinExistence type="predicted"/>
<dbReference type="PANTHER" id="PTHR14312">
    <property type="entry name" value="CREB/ATF BZIP TRANSCRIPTION FACTOR"/>
    <property type="match status" value="1"/>
</dbReference>
<dbReference type="Proteomes" id="UP000007819">
    <property type="component" value="Chromosome A2"/>
</dbReference>
<evidence type="ECO:0000256" key="1">
    <source>
        <dbReference type="ARBA" id="ARBA00022723"/>
    </source>
</evidence>
<evidence type="ECO:0000256" key="5">
    <source>
        <dbReference type="SAM" id="MobiDB-lite"/>
    </source>
</evidence>
<dbReference type="PROSITE" id="PS50865">
    <property type="entry name" value="ZF_MYND_2"/>
    <property type="match status" value="1"/>
</dbReference>
<dbReference type="GO" id="GO:0010468">
    <property type="term" value="P:regulation of gene expression"/>
    <property type="evidence" value="ECO:0007669"/>
    <property type="project" value="TreeGrafter"/>
</dbReference>
<feature type="domain" description="MYND-type" evidence="6">
    <location>
        <begin position="998"/>
        <end position="1035"/>
    </location>
</feature>
<keyword evidence="3" id="KW-0862">Zinc</keyword>
<evidence type="ECO:0000256" key="4">
    <source>
        <dbReference type="PROSITE-ProRule" id="PRU00134"/>
    </source>
</evidence>
<feature type="region of interest" description="Disordered" evidence="5">
    <location>
        <begin position="947"/>
        <end position="970"/>
    </location>
</feature>
<keyword evidence="1" id="KW-0479">Metal-binding</keyword>
<reference evidence="8" key="1">
    <citation type="submission" date="2010-06" db="EMBL/GenBank/DDBJ databases">
        <authorList>
            <person name="Jiang H."/>
            <person name="Abraham K."/>
            <person name="Ali S."/>
            <person name="Alsbrooks S.L."/>
            <person name="Anim B.N."/>
            <person name="Anosike U.S."/>
            <person name="Attaway T."/>
            <person name="Bandaranaike D.P."/>
            <person name="Battles P.K."/>
            <person name="Bell S.N."/>
            <person name="Bell A.V."/>
            <person name="Beltran B."/>
            <person name="Bickham C."/>
            <person name="Bustamante Y."/>
            <person name="Caleb T."/>
            <person name="Canada A."/>
            <person name="Cardenas V."/>
            <person name="Carter K."/>
            <person name="Chacko J."/>
            <person name="Chandrabose M.N."/>
            <person name="Chavez D."/>
            <person name="Chavez A."/>
            <person name="Chen L."/>
            <person name="Chu H.-S."/>
            <person name="Claassen K.J."/>
            <person name="Cockrell R."/>
            <person name="Collins M."/>
            <person name="Cooper J.A."/>
            <person name="Cree A."/>
            <person name="Curry S.M."/>
            <person name="Da Y."/>
            <person name="Dao M.D."/>
            <person name="Das B."/>
            <person name="Davila M.-L."/>
            <person name="Davy-Carroll L."/>
            <person name="Denson S."/>
            <person name="Dinh H."/>
            <person name="Ebong V.E."/>
            <person name="Edwards J.R."/>
            <person name="Egan A."/>
            <person name="El-Daye J."/>
            <person name="Escobedo L."/>
            <person name="Fernandez S."/>
            <person name="Fernando P.R."/>
            <person name="Flagg N."/>
            <person name="Forbes L.D."/>
            <person name="Fowler R.G."/>
            <person name="Fu Q."/>
            <person name="Gabisi R.A."/>
            <person name="Ganer J."/>
            <person name="Garbino Pronczuk A."/>
            <person name="Garcia R.M."/>
            <person name="Garner T."/>
            <person name="Garrett T.E."/>
            <person name="Gonzalez D.A."/>
            <person name="Hamid H."/>
            <person name="Hawkins E.S."/>
            <person name="Hirani K."/>
            <person name="Hogues M.E."/>
            <person name="Hollins B."/>
            <person name="Hsiao C.-H."/>
            <person name="Jabil R."/>
            <person name="James M.L."/>
            <person name="Jhangiani S.N."/>
            <person name="Johnson B."/>
            <person name="Johnson Q."/>
            <person name="Joshi V."/>
            <person name="Kalu J.B."/>
            <person name="Kam C."/>
            <person name="Kashfia A."/>
            <person name="Keebler J."/>
            <person name="Kisamo H."/>
            <person name="Kovar C.L."/>
            <person name="Lago L.A."/>
            <person name="Lai C.-Y."/>
            <person name="Laidlaw J."/>
            <person name="Lara F."/>
            <person name="Le T.-K."/>
            <person name="Lee S.L."/>
            <person name="Legall F.H."/>
            <person name="Lemon S.J."/>
            <person name="Lewis L.R."/>
            <person name="Li B."/>
            <person name="Liu Y."/>
            <person name="Liu Y.-S."/>
            <person name="Lopez J."/>
            <person name="Lozado R.J."/>
            <person name="Lu J."/>
            <person name="Madu R.C."/>
            <person name="Maheshwari M."/>
            <person name="Maheshwari R."/>
            <person name="Malloy K."/>
            <person name="Martinez E."/>
            <person name="Mathew T."/>
            <person name="Mercado I.C."/>
            <person name="Mercado C."/>
            <person name="Meyer B."/>
            <person name="Montgomery K."/>
            <person name="Morgan M.B."/>
            <person name="Munidasa M."/>
            <person name="Nazareth L.V."/>
            <person name="Nelson J."/>
            <person name="Ng B.M."/>
            <person name="Nguyen N.B."/>
            <person name="Nguyen P.Q."/>
            <person name="Nguyen T."/>
            <person name="Obregon M."/>
            <person name="Okwuonu G.O."/>
            <person name="Onwere C.G."/>
            <person name="Orozco G."/>
            <person name="Parra A."/>
            <person name="Patel S."/>
            <person name="Patil S."/>
            <person name="Perez A."/>
            <person name="Perez Y."/>
            <person name="Pham C."/>
            <person name="Primus E.L."/>
            <person name="Pu L.-L."/>
            <person name="Puazo M."/>
            <person name="Qin X."/>
            <person name="Quiroz J.B."/>
            <person name="Reese J."/>
            <person name="Richards S."/>
            <person name="Rives C.M."/>
            <person name="Robberts R."/>
            <person name="Ruiz S.J."/>
            <person name="Ruiz M.J."/>
            <person name="Santibanez J."/>
            <person name="Schneider B.W."/>
            <person name="Sisson I."/>
            <person name="Smith M."/>
            <person name="Sodergren E."/>
            <person name="Song X.-Z."/>
            <person name="Song B.B."/>
            <person name="Summersgill H."/>
            <person name="Thelus R."/>
            <person name="Thornton R.D."/>
            <person name="Trejos Z.Y."/>
            <person name="Usmani K."/>
            <person name="Vattathil S."/>
            <person name="Villasana D."/>
            <person name="Walker D.L."/>
            <person name="Wang S."/>
            <person name="Wang K."/>
            <person name="White C.S."/>
            <person name="Williams A.C."/>
            <person name="Williamson J."/>
            <person name="Wilson K."/>
            <person name="Woghiren I.O."/>
            <person name="Woodworth J.R."/>
            <person name="Worley K.C."/>
            <person name="Wright R.A."/>
            <person name="Wu W."/>
            <person name="Young L."/>
            <person name="Zhang L."/>
            <person name="Zhang J."/>
            <person name="Zhu Y."/>
            <person name="Muzny D.M."/>
            <person name="Weinstock G."/>
            <person name="Gibbs R.A."/>
        </authorList>
    </citation>
    <scope>NUCLEOTIDE SEQUENCE [LARGE SCALE GENOMIC DNA]</scope>
    <source>
        <strain evidence="8">LSR1</strain>
    </source>
</reference>
<evidence type="ECO:0000259" key="6">
    <source>
        <dbReference type="PROSITE" id="PS50865"/>
    </source>
</evidence>
<dbReference type="OrthoDB" id="432970at2759"/>
<reference evidence="7" key="2">
    <citation type="submission" date="2022-06" db="UniProtKB">
        <authorList>
            <consortium name="EnsemblMetazoa"/>
        </authorList>
    </citation>
    <scope>IDENTIFICATION</scope>
</reference>
<evidence type="ECO:0000313" key="7">
    <source>
        <dbReference type="EnsemblMetazoa" id="XP_008188583.1"/>
    </source>
</evidence>
<feature type="compositionally biased region" description="Polar residues" evidence="5">
    <location>
        <begin position="368"/>
        <end position="384"/>
    </location>
</feature>
<dbReference type="PROSITE" id="PS01360">
    <property type="entry name" value="ZF_MYND_1"/>
    <property type="match status" value="1"/>
</dbReference>
<dbReference type="AlphaFoldDB" id="A0A8R2B9R4"/>
<evidence type="ECO:0000256" key="3">
    <source>
        <dbReference type="ARBA" id="ARBA00022833"/>
    </source>
</evidence>
<feature type="compositionally biased region" description="Basic and acidic residues" evidence="5">
    <location>
        <begin position="437"/>
        <end position="452"/>
    </location>
</feature>
<feature type="region of interest" description="Disordered" evidence="5">
    <location>
        <begin position="753"/>
        <end position="782"/>
    </location>
</feature>
<feature type="compositionally biased region" description="Acidic residues" evidence="5">
    <location>
        <begin position="324"/>
        <end position="339"/>
    </location>
</feature>
<accession>A0A8R2B9R4</accession>
<name>A0A8R2B9R4_ACYPI</name>
<protein>
    <recommendedName>
        <fullName evidence="6">MYND-type domain-containing protein</fullName>
    </recommendedName>
</protein>
<dbReference type="GO" id="GO:0005634">
    <property type="term" value="C:nucleus"/>
    <property type="evidence" value="ECO:0007669"/>
    <property type="project" value="TreeGrafter"/>
</dbReference>
<feature type="compositionally biased region" description="Basic and acidic residues" evidence="5">
    <location>
        <begin position="474"/>
        <end position="492"/>
    </location>
</feature>
<feature type="compositionally biased region" description="Basic and acidic residues" evidence="5">
    <location>
        <begin position="510"/>
        <end position="527"/>
    </location>
</feature>
<feature type="compositionally biased region" description="Basic and acidic residues" evidence="5">
    <location>
        <begin position="34"/>
        <end position="50"/>
    </location>
</feature>
<evidence type="ECO:0000256" key="2">
    <source>
        <dbReference type="ARBA" id="ARBA00022771"/>
    </source>
</evidence>
<dbReference type="Gene3D" id="6.10.140.2220">
    <property type="match status" value="1"/>
</dbReference>